<reference evidence="15" key="2">
    <citation type="journal article" date="2021" name="PeerJ">
        <title>Extensive microbial diversity within the chicken gut microbiome revealed by metagenomics and culture.</title>
        <authorList>
            <person name="Gilroy R."/>
            <person name="Ravi A."/>
            <person name="Getino M."/>
            <person name="Pursley I."/>
            <person name="Horton D.L."/>
            <person name="Alikhan N.F."/>
            <person name="Baker D."/>
            <person name="Gharbi K."/>
            <person name="Hall N."/>
            <person name="Watson M."/>
            <person name="Adriaenssens E.M."/>
            <person name="Foster-Nyarko E."/>
            <person name="Jarju S."/>
            <person name="Secka A."/>
            <person name="Antonio M."/>
            <person name="Oren A."/>
            <person name="Chaudhuri R.R."/>
            <person name="La Ragione R."/>
            <person name="Hildebrand F."/>
            <person name="Pallen M.J."/>
        </authorList>
    </citation>
    <scope>NUCLEOTIDE SEQUENCE</scope>
    <source>
        <strain evidence="15">14700</strain>
    </source>
</reference>
<protein>
    <recommendedName>
        <fullName evidence="4">Cysteine synthase</fullName>
        <ecNumber evidence="3">2.5.1.47</ecNumber>
    </recommendedName>
    <alternativeName>
        <fullName evidence="9">O-acetylserine (thiol)-lyase</fullName>
    </alternativeName>
    <alternativeName>
        <fullName evidence="10">O-acetylserine sulfhydrylase</fullName>
    </alternativeName>
</protein>
<evidence type="ECO:0000256" key="3">
    <source>
        <dbReference type="ARBA" id="ARBA00012681"/>
    </source>
</evidence>
<evidence type="ECO:0000256" key="5">
    <source>
        <dbReference type="ARBA" id="ARBA00022605"/>
    </source>
</evidence>
<accession>A0A9D9NCK0</accession>
<dbReference type="GO" id="GO:0004124">
    <property type="term" value="F:cysteine synthase activity"/>
    <property type="evidence" value="ECO:0007669"/>
    <property type="project" value="UniProtKB-EC"/>
</dbReference>
<keyword evidence="5" id="KW-0028">Amino-acid biosynthesis</keyword>
<keyword evidence="7 12" id="KW-0663">Pyridoxal phosphate</keyword>
<dbReference type="InterPro" id="IPR050214">
    <property type="entry name" value="Cys_Synth/Cystath_Beta-Synth"/>
</dbReference>
<dbReference type="FunFam" id="3.40.50.1100:FF:000002">
    <property type="entry name" value="Cysteine synthase"/>
    <property type="match status" value="1"/>
</dbReference>
<comment type="cofactor">
    <cofactor evidence="1 12">
        <name>pyridoxal 5'-phosphate</name>
        <dbReference type="ChEBI" id="CHEBI:597326"/>
    </cofactor>
</comment>
<feature type="domain" description="Tryptophan synthase beta chain-like PALP" evidence="14">
    <location>
        <begin position="6"/>
        <end position="293"/>
    </location>
</feature>
<evidence type="ECO:0000313" key="15">
    <source>
        <dbReference type="EMBL" id="MBO8468439.1"/>
    </source>
</evidence>
<evidence type="ECO:0000256" key="2">
    <source>
        <dbReference type="ARBA" id="ARBA00007103"/>
    </source>
</evidence>
<comment type="catalytic activity">
    <reaction evidence="11">
        <text>O-acetyl-L-serine + hydrogen sulfide = L-cysteine + acetate</text>
        <dbReference type="Rhea" id="RHEA:14829"/>
        <dbReference type="ChEBI" id="CHEBI:29919"/>
        <dbReference type="ChEBI" id="CHEBI:30089"/>
        <dbReference type="ChEBI" id="CHEBI:35235"/>
        <dbReference type="ChEBI" id="CHEBI:58340"/>
        <dbReference type="EC" id="2.5.1.47"/>
    </reaction>
</comment>
<evidence type="ECO:0000256" key="1">
    <source>
        <dbReference type="ARBA" id="ARBA00001933"/>
    </source>
</evidence>
<dbReference type="InterPro" id="IPR005859">
    <property type="entry name" value="CysK"/>
</dbReference>
<comment type="caution">
    <text evidence="15">The sequence shown here is derived from an EMBL/GenBank/DDBJ whole genome shotgun (WGS) entry which is preliminary data.</text>
</comment>
<dbReference type="AlphaFoldDB" id="A0A9D9NCK0"/>
<dbReference type="PANTHER" id="PTHR10314">
    <property type="entry name" value="CYSTATHIONINE BETA-SYNTHASE"/>
    <property type="match status" value="1"/>
</dbReference>
<evidence type="ECO:0000256" key="7">
    <source>
        <dbReference type="ARBA" id="ARBA00022898"/>
    </source>
</evidence>
<dbReference type="Pfam" id="PF00291">
    <property type="entry name" value="PALP"/>
    <property type="match status" value="1"/>
</dbReference>
<evidence type="ECO:0000256" key="13">
    <source>
        <dbReference type="PIRSR" id="PIRSR605856-51"/>
    </source>
</evidence>
<dbReference type="EC" id="2.5.1.47" evidence="3"/>
<evidence type="ECO:0000256" key="9">
    <source>
        <dbReference type="ARBA" id="ARBA00030296"/>
    </source>
</evidence>
<dbReference type="InterPro" id="IPR005856">
    <property type="entry name" value="Cys_synth"/>
</dbReference>
<dbReference type="InterPro" id="IPR036052">
    <property type="entry name" value="TrpB-like_PALP_sf"/>
</dbReference>
<evidence type="ECO:0000256" key="12">
    <source>
        <dbReference type="PIRSR" id="PIRSR605856-50"/>
    </source>
</evidence>
<evidence type="ECO:0000259" key="14">
    <source>
        <dbReference type="Pfam" id="PF00291"/>
    </source>
</evidence>
<dbReference type="InterPro" id="IPR001926">
    <property type="entry name" value="TrpB-like_PALP"/>
</dbReference>
<feature type="binding site" evidence="12">
    <location>
        <position position="75"/>
    </location>
    <ligand>
        <name>pyridoxal 5'-phosphate</name>
        <dbReference type="ChEBI" id="CHEBI:597326"/>
    </ligand>
</feature>
<sequence length="305" mass="32542">MLYKSVTELIGRTPLFEPLRLEEKLSLRSRLLLKLERSNPTGSAKDRAVLGIIEKAEKEGRIGNGSVIIEPTSGNTGVALAAIGASRGYKVIIVMPDSMSIERRKLIAAYGAELVLTPGKEGMKGALNRAEELKASIPGSMILGQFDDTGNADAHYRTTGPEIWEDSGHSLDMFIAGVGTGGTITGCGRFLKEKKSSIEIVAAEPFDSPLLSEGRSGAHGIQGIGANFIPSVLDRDIIDRIMTVKTEDAYEAARLLARTEGLLCGISSGAALSVAVDEAKKHEGLTIAVILPDTGERYLSTDFWT</sequence>
<dbReference type="CDD" id="cd01561">
    <property type="entry name" value="CBS_like"/>
    <property type="match status" value="1"/>
</dbReference>
<gene>
    <name evidence="15" type="primary">cysK</name>
    <name evidence="15" type="ORF">IAA72_01465</name>
</gene>
<dbReference type="NCBIfam" id="TIGR01139">
    <property type="entry name" value="cysK"/>
    <property type="match status" value="1"/>
</dbReference>
<name>A0A9D9NCK0_9SPIO</name>
<keyword evidence="6 15" id="KW-0808">Transferase</keyword>
<evidence type="ECO:0000256" key="8">
    <source>
        <dbReference type="ARBA" id="ARBA00023192"/>
    </source>
</evidence>
<dbReference type="GO" id="GO:0006535">
    <property type="term" value="P:cysteine biosynthetic process from serine"/>
    <property type="evidence" value="ECO:0007669"/>
    <property type="project" value="InterPro"/>
</dbReference>
<evidence type="ECO:0000313" key="16">
    <source>
        <dbReference type="Proteomes" id="UP000810292"/>
    </source>
</evidence>
<evidence type="ECO:0000256" key="4">
    <source>
        <dbReference type="ARBA" id="ARBA00019371"/>
    </source>
</evidence>
<dbReference type="Proteomes" id="UP000810292">
    <property type="component" value="Unassembled WGS sequence"/>
</dbReference>
<evidence type="ECO:0000256" key="10">
    <source>
        <dbReference type="ARBA" id="ARBA00033075"/>
    </source>
</evidence>
<dbReference type="SUPFAM" id="SSF53686">
    <property type="entry name" value="Tryptophan synthase beta subunit-like PLP-dependent enzymes"/>
    <property type="match status" value="1"/>
</dbReference>
<proteinExistence type="inferred from homology"/>
<feature type="modified residue" description="N6-(pyridoxal phosphate)lysine" evidence="13">
    <location>
        <position position="45"/>
    </location>
</feature>
<organism evidence="15 16">
    <name type="scientific">Candidatus Ornithospirochaeta stercoravium</name>
    <dbReference type="NCBI Taxonomy" id="2840897"/>
    <lineage>
        <taxon>Bacteria</taxon>
        <taxon>Pseudomonadati</taxon>
        <taxon>Spirochaetota</taxon>
        <taxon>Spirochaetia</taxon>
        <taxon>Spirochaetales</taxon>
        <taxon>Spirochaetaceae</taxon>
        <taxon>Spirochaetaceae incertae sedis</taxon>
        <taxon>Candidatus Ornithospirochaeta</taxon>
    </lineage>
</organism>
<dbReference type="NCBIfam" id="TIGR01136">
    <property type="entry name" value="cysKM"/>
    <property type="match status" value="1"/>
</dbReference>
<dbReference type="GO" id="GO:0016846">
    <property type="term" value="F:carbon-sulfur lyase activity"/>
    <property type="evidence" value="ECO:0007669"/>
    <property type="project" value="UniProtKB-ARBA"/>
</dbReference>
<feature type="binding site" evidence="12">
    <location>
        <begin position="179"/>
        <end position="183"/>
    </location>
    <ligand>
        <name>pyridoxal 5'-phosphate</name>
        <dbReference type="ChEBI" id="CHEBI:597326"/>
    </ligand>
</feature>
<reference evidence="15" key="1">
    <citation type="submission" date="2020-10" db="EMBL/GenBank/DDBJ databases">
        <authorList>
            <person name="Gilroy R."/>
        </authorList>
    </citation>
    <scope>NUCLEOTIDE SEQUENCE</scope>
    <source>
        <strain evidence="15">14700</strain>
    </source>
</reference>
<dbReference type="EMBL" id="JADIMF010000020">
    <property type="protein sequence ID" value="MBO8468439.1"/>
    <property type="molecule type" value="Genomic_DNA"/>
</dbReference>
<dbReference type="FunFam" id="3.40.50.1100:FF:000006">
    <property type="entry name" value="Cysteine synthase"/>
    <property type="match status" value="1"/>
</dbReference>
<feature type="binding site" evidence="12">
    <location>
        <position position="267"/>
    </location>
    <ligand>
        <name>pyridoxal 5'-phosphate</name>
        <dbReference type="ChEBI" id="CHEBI:597326"/>
    </ligand>
</feature>
<evidence type="ECO:0000256" key="6">
    <source>
        <dbReference type="ARBA" id="ARBA00022679"/>
    </source>
</evidence>
<keyword evidence="8" id="KW-0198">Cysteine biosynthesis</keyword>
<evidence type="ECO:0000256" key="11">
    <source>
        <dbReference type="ARBA" id="ARBA00047931"/>
    </source>
</evidence>
<dbReference type="Gene3D" id="3.40.50.1100">
    <property type="match status" value="2"/>
</dbReference>
<comment type="similarity">
    <text evidence="2">Belongs to the cysteine synthase/cystathionine beta-synthase family.</text>
</comment>